<organism evidence="2 3">
    <name type="scientific">Batrachochytrium dendrobatidis (strain JEL423)</name>
    <dbReference type="NCBI Taxonomy" id="403673"/>
    <lineage>
        <taxon>Eukaryota</taxon>
        <taxon>Fungi</taxon>
        <taxon>Fungi incertae sedis</taxon>
        <taxon>Chytridiomycota</taxon>
        <taxon>Chytridiomycota incertae sedis</taxon>
        <taxon>Chytridiomycetes</taxon>
        <taxon>Rhizophydiales</taxon>
        <taxon>Rhizophydiales incertae sedis</taxon>
        <taxon>Batrachochytrium</taxon>
    </lineage>
</organism>
<keyword evidence="1" id="KW-0812">Transmembrane</keyword>
<dbReference type="VEuPathDB" id="FungiDB:BDEG_28207"/>
<dbReference type="Proteomes" id="UP000077115">
    <property type="component" value="Unassembled WGS sequence"/>
</dbReference>
<dbReference type="AlphaFoldDB" id="A0A177WY57"/>
<evidence type="ECO:0000313" key="3">
    <source>
        <dbReference type="Proteomes" id="UP000077115"/>
    </source>
</evidence>
<name>A0A177WY57_BATDL</name>
<protein>
    <submittedName>
        <fullName evidence="2">Uncharacterized protein</fullName>
    </submittedName>
</protein>
<proteinExistence type="predicted"/>
<sequence length="132" mass="14953">MRRSDKDSINSCDKIWPKQANLAKITKSLACKRKRKQLQAHFLFCLQLQFDSSFCPFGLGRQSLLINTIVSCYPTSRSSGLLQGRAVENALLIPRTRASRPHPPLHLLLLIHTMTVFVFGCWSLHIYTAALV</sequence>
<dbReference type="EMBL" id="DS022314">
    <property type="protein sequence ID" value="OAJ45039.1"/>
    <property type="molecule type" value="Genomic_DNA"/>
</dbReference>
<feature type="transmembrane region" description="Helical" evidence="1">
    <location>
        <begin position="105"/>
        <end position="127"/>
    </location>
</feature>
<keyword evidence="1" id="KW-0472">Membrane</keyword>
<keyword evidence="1" id="KW-1133">Transmembrane helix</keyword>
<evidence type="ECO:0000256" key="1">
    <source>
        <dbReference type="SAM" id="Phobius"/>
    </source>
</evidence>
<reference evidence="2 3" key="1">
    <citation type="submission" date="2006-10" db="EMBL/GenBank/DDBJ databases">
        <title>The Genome Sequence of Batrachochytrium dendrobatidis JEL423.</title>
        <authorList>
            <consortium name="The Broad Institute Genome Sequencing Platform"/>
            <person name="Birren B."/>
            <person name="Lander E."/>
            <person name="Galagan J."/>
            <person name="Cuomo C."/>
            <person name="Devon K."/>
            <person name="Jaffe D."/>
            <person name="Butler J."/>
            <person name="Alvarez P."/>
            <person name="Gnerre S."/>
            <person name="Grabherr M."/>
            <person name="Kleber M."/>
            <person name="Mauceli E."/>
            <person name="Brockman W."/>
            <person name="Young S."/>
            <person name="LaButti K."/>
            <person name="Sykes S."/>
            <person name="DeCaprio D."/>
            <person name="Crawford M."/>
            <person name="Koehrsen M."/>
            <person name="Engels R."/>
            <person name="Montgomery P."/>
            <person name="Pearson M."/>
            <person name="Howarth C."/>
            <person name="Larson L."/>
            <person name="White J."/>
            <person name="O'Leary S."/>
            <person name="Kodira C."/>
            <person name="Zeng Q."/>
            <person name="Yandava C."/>
            <person name="Alvarado L."/>
            <person name="Longcore J."/>
            <person name="James T."/>
        </authorList>
    </citation>
    <scope>NUCLEOTIDE SEQUENCE [LARGE SCALE GENOMIC DNA]</scope>
    <source>
        <strain evidence="2 3">JEL423</strain>
    </source>
</reference>
<reference evidence="2 3" key="2">
    <citation type="submission" date="2016-05" db="EMBL/GenBank/DDBJ databases">
        <title>Lineage-specific infection strategies underlie the spectrum of fungal disease in amphibians.</title>
        <authorList>
            <person name="Cuomo C.A."/>
            <person name="Farrer R.A."/>
            <person name="James T."/>
            <person name="Longcore J."/>
            <person name="Birren B."/>
        </authorList>
    </citation>
    <scope>NUCLEOTIDE SEQUENCE [LARGE SCALE GENOMIC DNA]</scope>
    <source>
        <strain evidence="2 3">JEL423</strain>
    </source>
</reference>
<accession>A0A177WY57</accession>
<evidence type="ECO:0000313" key="2">
    <source>
        <dbReference type="EMBL" id="OAJ45039.1"/>
    </source>
</evidence>
<gene>
    <name evidence="2" type="ORF">BDEG_28207</name>
</gene>